<comment type="caution">
    <text evidence="5">The sequence shown here is derived from an EMBL/GenBank/DDBJ whole genome shotgun (WGS) entry which is preliminary data.</text>
</comment>
<dbReference type="Proteomes" id="UP001146793">
    <property type="component" value="Unassembled WGS sequence"/>
</dbReference>
<proteinExistence type="inferred from homology"/>
<evidence type="ECO:0000259" key="4">
    <source>
        <dbReference type="PROSITE" id="PS50097"/>
    </source>
</evidence>
<dbReference type="PROSITE" id="PS50097">
    <property type="entry name" value="BTB"/>
    <property type="match status" value="1"/>
</dbReference>
<organism evidence="5 6">
    <name type="scientific">Anaeramoeba flamelloides</name>
    <dbReference type="NCBI Taxonomy" id="1746091"/>
    <lineage>
        <taxon>Eukaryota</taxon>
        <taxon>Metamonada</taxon>
        <taxon>Anaeramoebidae</taxon>
        <taxon>Anaeramoeba</taxon>
    </lineage>
</organism>
<evidence type="ECO:0000256" key="3">
    <source>
        <dbReference type="ARBA" id="ARBA00022927"/>
    </source>
</evidence>
<accession>A0AAV7Z492</accession>
<dbReference type="InterPro" id="IPR032413">
    <property type="entry name" value="Arm_3"/>
</dbReference>
<dbReference type="AlphaFoldDB" id="A0AAV7Z492"/>
<protein>
    <submittedName>
        <fullName evidence="5">Importin alpha</fullName>
    </submittedName>
</protein>
<dbReference type="InterPro" id="IPR016024">
    <property type="entry name" value="ARM-type_fold"/>
</dbReference>
<evidence type="ECO:0000256" key="1">
    <source>
        <dbReference type="ARBA" id="ARBA00010394"/>
    </source>
</evidence>
<dbReference type="EMBL" id="JANTQA010000036">
    <property type="protein sequence ID" value="KAJ3436876.1"/>
    <property type="molecule type" value="Genomic_DNA"/>
</dbReference>
<sequence>MKNRFERRKKLYKKTSEKSQILEKRNVTLKQIRKSKKDRNLLKRRIEMISESSKGEEYLTVPPDMIAKDLASDNIDLIKKALRHMKFTISQNPESFYDFQKFDIIKTLLILIDSEDLEVKLEIALILLHVSSGTYKLKQTILDFGSYLVSFLNSKDSKLQEISLIIVANLSGDCLNFRNSLVENGILEILIALLEPNISFDLCCSSAFAISNLLKGEDPPLSQIVELNIFDKLDIFFQIEKESEIHYHALWILSYLTSVDEYFKVIIDSNLMDKILLFFKSTLIDLRIPAIRIIVNFLYSSDTKYYDYIINENLERTLFIFTGIIDVLNAKEDKLIKEICWLCSAIFNSHEEQILEIIELFEKKCETNILEQLSKIIINAHYDLKREAAIALMNAWEWDSVFIHFISCYKNLKNFLLGFFSLLNSSDPDIAHMIMDFIELLLNCFPKLAVLVENCDGISMLEKLRNHPNKSLFQRADDIIDEFFSENYDPEFGDEEY</sequence>
<keyword evidence="3" id="KW-0653">Protein transport</keyword>
<dbReference type="PANTHER" id="PTHR23316">
    <property type="entry name" value="IMPORTIN ALPHA"/>
    <property type="match status" value="1"/>
</dbReference>
<keyword evidence="2" id="KW-0813">Transport</keyword>
<dbReference type="InterPro" id="IPR011989">
    <property type="entry name" value="ARM-like"/>
</dbReference>
<feature type="domain" description="BTB" evidence="4">
    <location>
        <begin position="233"/>
        <end position="307"/>
    </location>
</feature>
<name>A0AAV7Z492_9EUKA</name>
<dbReference type="SUPFAM" id="SSF48371">
    <property type="entry name" value="ARM repeat"/>
    <property type="match status" value="1"/>
</dbReference>
<reference evidence="5" key="1">
    <citation type="submission" date="2022-08" db="EMBL/GenBank/DDBJ databases">
        <title>Novel sulphate-reducing endosymbionts in the free-living metamonad Anaeramoeba.</title>
        <authorList>
            <person name="Jerlstrom-Hultqvist J."/>
            <person name="Cepicka I."/>
            <person name="Gallot-Lavallee L."/>
            <person name="Salas-Leiva D."/>
            <person name="Curtis B.A."/>
            <person name="Zahonova K."/>
            <person name="Pipaliya S."/>
            <person name="Dacks J."/>
            <person name="Roger A.J."/>
        </authorList>
    </citation>
    <scope>NUCLEOTIDE SEQUENCE</scope>
    <source>
        <strain evidence="5">Busselton2</strain>
    </source>
</reference>
<evidence type="ECO:0000313" key="6">
    <source>
        <dbReference type="Proteomes" id="UP001146793"/>
    </source>
</evidence>
<evidence type="ECO:0000256" key="2">
    <source>
        <dbReference type="ARBA" id="ARBA00022448"/>
    </source>
</evidence>
<dbReference type="InterPro" id="IPR000210">
    <property type="entry name" value="BTB/POZ_dom"/>
</dbReference>
<dbReference type="GO" id="GO:0015031">
    <property type="term" value="P:protein transport"/>
    <property type="evidence" value="ECO:0007669"/>
    <property type="project" value="UniProtKB-KW"/>
</dbReference>
<comment type="similarity">
    <text evidence="1">Belongs to the importin alpha family.</text>
</comment>
<dbReference type="Pfam" id="PF16186">
    <property type="entry name" value="Arm_3"/>
    <property type="match status" value="1"/>
</dbReference>
<gene>
    <name evidence="5" type="ORF">M0812_18943</name>
</gene>
<evidence type="ECO:0000313" key="5">
    <source>
        <dbReference type="EMBL" id="KAJ3436876.1"/>
    </source>
</evidence>
<dbReference type="Gene3D" id="1.25.10.10">
    <property type="entry name" value="Leucine-rich Repeat Variant"/>
    <property type="match status" value="1"/>
</dbReference>